<gene>
    <name evidence="3" type="ORF">CEV34_5041</name>
    <name evidence="2" type="ORF">EHE22_04970</name>
</gene>
<evidence type="ECO:0000313" key="4">
    <source>
        <dbReference type="Proteomes" id="UP000216188"/>
    </source>
</evidence>
<protein>
    <submittedName>
        <fullName evidence="3">VirK family protein</fullName>
    </submittedName>
</protein>
<organism evidence="3 4">
    <name type="scientific">Brucella pseudogrignonensis</name>
    <dbReference type="NCBI Taxonomy" id="419475"/>
    <lineage>
        <taxon>Bacteria</taxon>
        <taxon>Pseudomonadati</taxon>
        <taxon>Pseudomonadota</taxon>
        <taxon>Alphaproteobacteria</taxon>
        <taxon>Hyphomicrobiales</taxon>
        <taxon>Brucellaceae</taxon>
        <taxon>Brucella/Ochrobactrum group</taxon>
        <taxon>Brucella</taxon>
    </lineage>
</organism>
<dbReference type="STRING" id="419475.A8A54_14580"/>
<comment type="caution">
    <text evidence="3">The sequence shown here is derived from an EMBL/GenBank/DDBJ whole genome shotgun (WGS) entry which is preliminary data.</text>
</comment>
<dbReference type="InterPro" id="IPR010694">
    <property type="entry name" value="Uncharacterised_VirK"/>
</dbReference>
<dbReference type="EMBL" id="PKQI01000001">
    <property type="protein sequence ID" value="NNV19783.1"/>
    <property type="molecule type" value="Genomic_DNA"/>
</dbReference>
<name>A0A256G2I4_9HYPH</name>
<keyword evidence="1" id="KW-0732">Signal</keyword>
<keyword evidence="4" id="KW-1185">Reference proteome</keyword>
<dbReference type="Pfam" id="PF06903">
    <property type="entry name" value="VirK"/>
    <property type="match status" value="1"/>
</dbReference>
<evidence type="ECO:0000313" key="2">
    <source>
        <dbReference type="EMBL" id="NNV19783.1"/>
    </source>
</evidence>
<proteinExistence type="predicted"/>
<dbReference type="EMBL" id="NNRM01000048">
    <property type="protein sequence ID" value="OYR21248.1"/>
    <property type="molecule type" value="Genomic_DNA"/>
</dbReference>
<dbReference type="AlphaFoldDB" id="A0A256G2I4"/>
<evidence type="ECO:0000313" key="3">
    <source>
        <dbReference type="EMBL" id="OYR21248.1"/>
    </source>
</evidence>
<dbReference type="RefSeq" id="WP_007879452.1">
    <property type="nucleotide sequence ID" value="NZ_CAXURC020000002.1"/>
</dbReference>
<reference evidence="2 5" key="2">
    <citation type="submission" date="2018-11" db="EMBL/GenBank/DDBJ databases">
        <title>Genome sequencing and analysis.</title>
        <authorList>
            <person name="Huang Y.-T."/>
        </authorList>
    </citation>
    <scope>NUCLEOTIDE SEQUENCE [LARGE SCALE GENOMIC DNA]</scope>
    <source>
        <strain evidence="2 5">SHIN</strain>
    </source>
</reference>
<feature type="signal peptide" evidence="1">
    <location>
        <begin position="1"/>
        <end position="22"/>
    </location>
</feature>
<dbReference type="Proteomes" id="UP000526233">
    <property type="component" value="Unassembled WGS sequence"/>
</dbReference>
<dbReference type="Proteomes" id="UP000216188">
    <property type="component" value="Unassembled WGS sequence"/>
</dbReference>
<accession>A0A256G2I4</accession>
<evidence type="ECO:0000313" key="5">
    <source>
        <dbReference type="Proteomes" id="UP000526233"/>
    </source>
</evidence>
<sequence>MRWKSSLLVMALIVVGSGVGHAEGMNPFDELKNNLFAGKRTTSVLQLGKCEQTSGETLKSKNIAGGFVIDAFMSLPEPQQAIVYSNTHQTVAMDGKPIFEFIRYRVLPDKTATVSMKTFSAKTHEEIGKGKAFKCGLGEGLSFAYQPSN</sequence>
<reference evidence="3 4" key="1">
    <citation type="submission" date="2017-07" db="EMBL/GenBank/DDBJ databases">
        <title>Phylogenetic study on the rhizospheric bacterium Ochrobactrum sp. A44.</title>
        <authorList>
            <person name="Krzyzanowska D.M."/>
            <person name="Ossowicki A."/>
            <person name="Rajewska M."/>
            <person name="Maciag T."/>
            <person name="Kaczynski Z."/>
            <person name="Czerwicka M."/>
            <person name="Jafra S."/>
        </authorList>
    </citation>
    <scope>NUCLEOTIDE SEQUENCE [LARGE SCALE GENOMIC DNA]</scope>
    <source>
        <strain evidence="3 4">CCUG 30717</strain>
    </source>
</reference>
<feature type="chain" id="PRO_5044571119" evidence="1">
    <location>
        <begin position="23"/>
        <end position="149"/>
    </location>
</feature>
<evidence type="ECO:0000256" key="1">
    <source>
        <dbReference type="SAM" id="SignalP"/>
    </source>
</evidence>